<dbReference type="AlphaFoldDB" id="A0A1A6GJI4"/>
<name>A0A1A6GJI4_NEOLE</name>
<dbReference type="PANTHER" id="PTHR45699">
    <property type="entry name" value="60S ACIDIC RIBOSOMAL PROTEIN P0"/>
    <property type="match status" value="1"/>
</dbReference>
<dbReference type="GO" id="GO:0003735">
    <property type="term" value="F:structural constituent of ribosome"/>
    <property type="evidence" value="ECO:0007669"/>
    <property type="project" value="TreeGrafter"/>
</dbReference>
<evidence type="ECO:0000256" key="4">
    <source>
        <dbReference type="ARBA" id="ARBA00023274"/>
    </source>
</evidence>
<dbReference type="GO" id="GO:0000027">
    <property type="term" value="P:ribosomal large subunit assembly"/>
    <property type="evidence" value="ECO:0007669"/>
    <property type="project" value="TreeGrafter"/>
</dbReference>
<comment type="similarity">
    <text evidence="2">Belongs to the universal ribosomal protein uL10 family.</text>
</comment>
<comment type="function">
    <text evidence="1">Ribosomal protein P0 is the functional equivalent of E.coli protein L10.</text>
</comment>
<dbReference type="SUPFAM" id="SSF160369">
    <property type="entry name" value="Ribosomal protein L10-like"/>
    <property type="match status" value="1"/>
</dbReference>
<evidence type="ECO:0000256" key="5">
    <source>
        <dbReference type="ARBA" id="ARBA00035202"/>
    </source>
</evidence>
<dbReference type="Proteomes" id="UP000092124">
    <property type="component" value="Unassembled WGS sequence"/>
</dbReference>
<dbReference type="EMBL" id="LZPO01087280">
    <property type="protein sequence ID" value="OBS66366.1"/>
    <property type="molecule type" value="Genomic_DNA"/>
</dbReference>
<protein>
    <recommendedName>
        <fullName evidence="5">Large ribosomal subunit protein uL10</fullName>
    </recommendedName>
    <alternativeName>
        <fullName evidence="6">60S acidic ribosomal protein P0</fullName>
    </alternativeName>
</protein>
<sequence>MIILNASLWEQVMWTPSRFGGTTVVLIGKNTMIHKATHRHLENNSTLEKLLPHIQGNTGFVFIKEALAAASEILIKTGDKVGARKATLLNMLNIVPFFGLIIQQVFNHNDIYNSKVPIIVASVCLNIGYGTVASVPHSIINGHKWVLTVETEYTFSLTEKVKAFLPDPSVFVAPFTVVLPLPPPLLLLLL</sequence>
<evidence type="ECO:0000313" key="8">
    <source>
        <dbReference type="Proteomes" id="UP000092124"/>
    </source>
</evidence>
<evidence type="ECO:0000313" key="7">
    <source>
        <dbReference type="EMBL" id="OBS66366.1"/>
    </source>
</evidence>
<dbReference type="GO" id="GO:0002181">
    <property type="term" value="P:cytoplasmic translation"/>
    <property type="evidence" value="ECO:0007669"/>
    <property type="project" value="TreeGrafter"/>
</dbReference>
<evidence type="ECO:0000256" key="2">
    <source>
        <dbReference type="ARBA" id="ARBA00008889"/>
    </source>
</evidence>
<dbReference type="GO" id="GO:0070180">
    <property type="term" value="F:large ribosomal subunit rRNA binding"/>
    <property type="evidence" value="ECO:0007669"/>
    <property type="project" value="TreeGrafter"/>
</dbReference>
<reference evidence="7 8" key="1">
    <citation type="submission" date="2016-06" db="EMBL/GenBank/DDBJ databases">
        <title>The Draft Genome Sequence and Annotation of the Desert Woodrat Neotoma lepida.</title>
        <authorList>
            <person name="Campbell M."/>
            <person name="Oakeson K.F."/>
            <person name="Yandell M."/>
            <person name="Halpert J.R."/>
            <person name="Dearing D."/>
        </authorList>
    </citation>
    <scope>NUCLEOTIDE SEQUENCE [LARGE SCALE GENOMIC DNA]</scope>
    <source>
        <strain evidence="7">417</strain>
        <tissue evidence="7">Liver</tissue>
    </source>
</reference>
<dbReference type="Gene3D" id="3.30.70.1730">
    <property type="match status" value="1"/>
</dbReference>
<comment type="caution">
    <text evidence="7">The sequence shown here is derived from an EMBL/GenBank/DDBJ whole genome shotgun (WGS) entry which is preliminary data.</text>
</comment>
<dbReference type="InterPro" id="IPR001790">
    <property type="entry name" value="Ribosomal_uL10"/>
</dbReference>
<evidence type="ECO:0000256" key="6">
    <source>
        <dbReference type="ARBA" id="ARBA00035444"/>
    </source>
</evidence>
<organism evidence="7 8">
    <name type="scientific">Neotoma lepida</name>
    <name type="common">Desert woodrat</name>
    <dbReference type="NCBI Taxonomy" id="56216"/>
    <lineage>
        <taxon>Eukaryota</taxon>
        <taxon>Metazoa</taxon>
        <taxon>Chordata</taxon>
        <taxon>Craniata</taxon>
        <taxon>Vertebrata</taxon>
        <taxon>Euteleostomi</taxon>
        <taxon>Mammalia</taxon>
        <taxon>Eutheria</taxon>
        <taxon>Euarchontoglires</taxon>
        <taxon>Glires</taxon>
        <taxon>Rodentia</taxon>
        <taxon>Myomorpha</taxon>
        <taxon>Muroidea</taxon>
        <taxon>Cricetidae</taxon>
        <taxon>Neotominae</taxon>
        <taxon>Neotoma</taxon>
    </lineage>
</organism>
<proteinExistence type="inferred from homology"/>
<dbReference type="GO" id="GO:0022625">
    <property type="term" value="C:cytosolic large ribosomal subunit"/>
    <property type="evidence" value="ECO:0007669"/>
    <property type="project" value="TreeGrafter"/>
</dbReference>
<feature type="non-terminal residue" evidence="7">
    <location>
        <position position="190"/>
    </location>
</feature>
<dbReference type="InterPro" id="IPR043141">
    <property type="entry name" value="Ribosomal_uL10-like_sf"/>
</dbReference>
<gene>
    <name evidence="7" type="ORF">A6R68_05092</name>
</gene>
<keyword evidence="8" id="KW-1185">Reference proteome</keyword>
<dbReference type="STRING" id="56216.A0A1A6GJI4"/>
<dbReference type="PANTHER" id="PTHR45699:SF3">
    <property type="entry name" value="LARGE RIBOSOMAL SUBUNIT PROTEIN UL10"/>
    <property type="match status" value="1"/>
</dbReference>
<evidence type="ECO:0000256" key="1">
    <source>
        <dbReference type="ARBA" id="ARBA00002200"/>
    </source>
</evidence>
<keyword evidence="4" id="KW-0687">Ribonucleoprotein</keyword>
<dbReference type="OrthoDB" id="10259902at2759"/>
<accession>A0A1A6GJI4</accession>
<dbReference type="Pfam" id="PF00466">
    <property type="entry name" value="Ribosomal_L10"/>
    <property type="match status" value="1"/>
</dbReference>
<keyword evidence="3" id="KW-0689">Ribosomal protein</keyword>
<dbReference type="InterPro" id="IPR050323">
    <property type="entry name" value="Ribosomal_protein_uL10"/>
</dbReference>
<evidence type="ECO:0000256" key="3">
    <source>
        <dbReference type="ARBA" id="ARBA00022980"/>
    </source>
</evidence>